<dbReference type="Proteomes" id="UP000789831">
    <property type="component" value="Unassembled WGS sequence"/>
</dbReference>
<dbReference type="EC" id="1.14.15.46" evidence="11"/>
<evidence type="ECO:0000256" key="2">
    <source>
        <dbReference type="ARBA" id="ARBA00005349"/>
    </source>
</evidence>
<keyword evidence="7 11" id="KW-0560">Oxidoreductase</keyword>
<dbReference type="AlphaFoldDB" id="A0A9N8YP06"/>
<dbReference type="FunFam" id="3.50.50.60:FF:000021">
    <property type="entry name" value="Ubiquinone biosynthesis monooxygenase COQ6"/>
    <property type="match status" value="1"/>
</dbReference>
<dbReference type="SUPFAM" id="SSF51905">
    <property type="entry name" value="FAD/NAD(P)-binding domain"/>
    <property type="match status" value="1"/>
</dbReference>
<feature type="domain" description="FAD-binding" evidence="12">
    <location>
        <begin position="413"/>
        <end position="475"/>
    </location>
</feature>
<comment type="cofactor">
    <cofactor evidence="1 11">
        <name>FAD</name>
        <dbReference type="ChEBI" id="CHEBI:57692"/>
    </cofactor>
</comment>
<dbReference type="NCBIfam" id="TIGR01988">
    <property type="entry name" value="Ubi-OHases"/>
    <property type="match status" value="1"/>
</dbReference>
<keyword evidence="4 11" id="KW-0831">Ubiquinone biosynthesis</keyword>
<gene>
    <name evidence="11" type="primary">COQ6</name>
    <name evidence="13" type="ORF">AGERDE_LOCUS727</name>
</gene>
<dbReference type="Gene3D" id="3.50.50.60">
    <property type="entry name" value="FAD/NAD(P)-binding domain"/>
    <property type="match status" value="2"/>
</dbReference>
<comment type="catalytic activity">
    <reaction evidence="11">
        <text>a 2-methoxy-6-(all-trans-polyprenyl)phenol + 2 reduced [2Fe-2S]-[ferredoxin] + O2 + 2 H(+) = a 2-methoxy-6-(all-trans-polyprenyl)benzene-1,4-diol + 2 oxidized [2Fe-2S]-[ferredoxin] + H2O</text>
        <dbReference type="Rhea" id="RHEA:81183"/>
        <dbReference type="Rhea" id="RHEA-COMP:9551"/>
        <dbReference type="Rhea" id="RHEA-COMP:10000"/>
        <dbReference type="Rhea" id="RHEA-COMP:10001"/>
        <dbReference type="Rhea" id="RHEA-COMP:10858"/>
        <dbReference type="ChEBI" id="CHEBI:15377"/>
        <dbReference type="ChEBI" id="CHEBI:15378"/>
        <dbReference type="ChEBI" id="CHEBI:15379"/>
        <dbReference type="ChEBI" id="CHEBI:33737"/>
        <dbReference type="ChEBI" id="CHEBI:33738"/>
        <dbReference type="ChEBI" id="CHEBI:62731"/>
        <dbReference type="ChEBI" id="CHEBI:84166"/>
        <dbReference type="EC" id="1.14.15.46"/>
    </reaction>
</comment>
<keyword evidence="6 11" id="KW-0274">FAD</keyword>
<accession>A0A9N8YP06</accession>
<keyword evidence="9 11" id="KW-0496">Mitochondrion</keyword>
<evidence type="ECO:0000256" key="1">
    <source>
        <dbReference type="ARBA" id="ARBA00001974"/>
    </source>
</evidence>
<dbReference type="InterPro" id="IPR000689">
    <property type="entry name" value="UbQ_mOase_COQ6"/>
</dbReference>
<dbReference type="InterPro" id="IPR018168">
    <property type="entry name" value="Ubi_Hdrlase_CS"/>
</dbReference>
<keyword evidence="8 11" id="KW-0503">Monooxygenase</keyword>
<keyword evidence="5 11" id="KW-0999">Mitochondrion inner membrane</keyword>
<evidence type="ECO:0000313" key="14">
    <source>
        <dbReference type="Proteomes" id="UP000789831"/>
    </source>
</evidence>
<comment type="function">
    <text evidence="11">FAD-dependent monooxygenase required for two non-consecutive steps during ubiquinone biosynthesis. Required for the C5-ring hydroxylation during ubiquinone biosynthesis by catalyzing the hydroxylation of 4-hydroxy-3-(all-trans-polyprenyl)benzoic acid to 3,4-dihydroxy-5-(all-trans-polyprenyl)benzoic acid. Also acts downstream of coq4, for the C1-hydroxylation during ubiquinone biosynthesis by catalyzing the hydroxylation of 2-methoxy-6-(all-trans-polyprenyl)phenol to 2-methoxy-6-(all-trans-polyprenyl)benzene-1,4-diol. The electrons required for the hydroxylation reaction are funneled indirectly to coq6 from NADPH via a ferredoxin/ferredoxin reductase system.</text>
</comment>
<reference evidence="13" key="1">
    <citation type="submission" date="2021-06" db="EMBL/GenBank/DDBJ databases">
        <authorList>
            <person name="Kallberg Y."/>
            <person name="Tangrot J."/>
            <person name="Rosling A."/>
        </authorList>
    </citation>
    <scope>NUCLEOTIDE SEQUENCE</scope>
    <source>
        <strain evidence="13">MT106</strain>
    </source>
</reference>
<dbReference type="InterPro" id="IPR010971">
    <property type="entry name" value="UbiH/COQ6"/>
</dbReference>
<comment type="subunit">
    <text evidence="11">Component of a multi-subunit COQ enzyme complex, composed of at least COQ3, COQ4, COQ5, COQ6, COQ7 and COQ9.</text>
</comment>
<evidence type="ECO:0000313" key="13">
    <source>
        <dbReference type="EMBL" id="CAG8437019.1"/>
    </source>
</evidence>
<comment type="similarity">
    <text evidence="2 11">Belongs to the UbiH/COQ6 family.</text>
</comment>
<keyword evidence="14" id="KW-1185">Reference proteome</keyword>
<dbReference type="PANTHER" id="PTHR43876">
    <property type="entry name" value="UBIQUINONE BIOSYNTHESIS MONOOXYGENASE COQ6, MITOCHONDRIAL"/>
    <property type="match status" value="1"/>
</dbReference>
<comment type="pathway">
    <text evidence="11">Cofactor biosynthesis; ubiquinone biosynthesis.</text>
</comment>
<evidence type="ECO:0000256" key="5">
    <source>
        <dbReference type="ARBA" id="ARBA00022792"/>
    </source>
</evidence>
<dbReference type="EMBL" id="CAJVPL010000038">
    <property type="protein sequence ID" value="CAG8437019.1"/>
    <property type="molecule type" value="Genomic_DNA"/>
</dbReference>
<proteinExistence type="inferred from homology"/>
<dbReference type="PRINTS" id="PR00420">
    <property type="entry name" value="RNGMNOXGNASE"/>
</dbReference>
<evidence type="ECO:0000256" key="3">
    <source>
        <dbReference type="ARBA" id="ARBA00022630"/>
    </source>
</evidence>
<comment type="catalytic activity">
    <reaction evidence="11">
        <text>a 4-hydroxy-3-(all-trans-polyprenyl)benzoate + 2 reduced [2Fe-2S]-[ferredoxin] + O2 + 2 H(+) = a 3,4-dihydroxy-5-(all-trans-polyprenyl)benzoate + 2 oxidized [2Fe-2S]-[ferredoxin] + H2O</text>
        <dbReference type="Rhea" id="RHEA:81195"/>
        <dbReference type="Rhea" id="RHEA-COMP:9514"/>
        <dbReference type="Rhea" id="RHEA-COMP:10000"/>
        <dbReference type="Rhea" id="RHEA-COMP:10001"/>
        <dbReference type="Rhea" id="RHEA-COMP:10930"/>
        <dbReference type="ChEBI" id="CHEBI:15377"/>
        <dbReference type="ChEBI" id="CHEBI:15378"/>
        <dbReference type="ChEBI" id="CHEBI:15379"/>
        <dbReference type="ChEBI" id="CHEBI:33737"/>
        <dbReference type="ChEBI" id="CHEBI:33738"/>
        <dbReference type="ChEBI" id="CHEBI:64694"/>
        <dbReference type="ChEBI" id="CHEBI:78396"/>
        <dbReference type="EC" id="1.14.15.45"/>
    </reaction>
</comment>
<evidence type="ECO:0000256" key="8">
    <source>
        <dbReference type="ARBA" id="ARBA00023033"/>
    </source>
</evidence>
<dbReference type="InterPro" id="IPR051205">
    <property type="entry name" value="UbiH/COQ6_monooxygenase"/>
</dbReference>
<comment type="caution">
    <text evidence="13">The sequence shown here is derived from an EMBL/GenBank/DDBJ whole genome shotgun (WGS) entry which is preliminary data.</text>
</comment>
<evidence type="ECO:0000256" key="11">
    <source>
        <dbReference type="HAMAP-Rule" id="MF_03193"/>
    </source>
</evidence>
<protein>
    <recommendedName>
        <fullName evidence="11">Ubiquinone biosynthesis monooxygenase COQ6, mitochondrial</fullName>
        <ecNumber evidence="11">1.14.15.45</ecNumber>
    </recommendedName>
    <alternativeName>
        <fullName evidence="11">2-methoxy-6-polyprenolphenol 4-hydroxylase</fullName>
        <ecNumber evidence="11">1.14.15.46</ecNumber>
    </alternativeName>
</protein>
<dbReference type="GO" id="GO:0071949">
    <property type="term" value="F:FAD binding"/>
    <property type="evidence" value="ECO:0007669"/>
    <property type="project" value="InterPro"/>
</dbReference>
<comment type="subcellular location">
    <subcellularLocation>
        <location evidence="11">Mitochondrion inner membrane</location>
        <topology evidence="11">Peripheral membrane protein</topology>
        <orientation evidence="11">Matrix side</orientation>
    </subcellularLocation>
</comment>
<dbReference type="InterPro" id="IPR002938">
    <property type="entry name" value="FAD-bd"/>
</dbReference>
<dbReference type="PANTHER" id="PTHR43876:SF7">
    <property type="entry name" value="UBIQUINONE BIOSYNTHESIS MONOOXYGENASE COQ6, MITOCHONDRIAL"/>
    <property type="match status" value="1"/>
</dbReference>
<dbReference type="EC" id="1.14.15.45" evidence="11"/>
<dbReference type="GO" id="GO:0031314">
    <property type="term" value="C:extrinsic component of mitochondrial inner membrane"/>
    <property type="evidence" value="ECO:0007669"/>
    <property type="project" value="UniProtKB-UniRule"/>
</dbReference>
<keyword evidence="10 11" id="KW-0472">Membrane</keyword>
<evidence type="ECO:0000256" key="10">
    <source>
        <dbReference type="ARBA" id="ARBA00023136"/>
    </source>
</evidence>
<keyword evidence="3 11" id="KW-0285">Flavoprotein</keyword>
<dbReference type="InterPro" id="IPR036188">
    <property type="entry name" value="FAD/NAD-bd_sf"/>
</dbReference>
<evidence type="ECO:0000256" key="7">
    <source>
        <dbReference type="ARBA" id="ARBA00023002"/>
    </source>
</evidence>
<dbReference type="HAMAP" id="MF_03193">
    <property type="entry name" value="COQ6_monooxygenase"/>
    <property type="match status" value="1"/>
</dbReference>
<organism evidence="13 14">
    <name type="scientific">Ambispora gerdemannii</name>
    <dbReference type="NCBI Taxonomy" id="144530"/>
    <lineage>
        <taxon>Eukaryota</taxon>
        <taxon>Fungi</taxon>
        <taxon>Fungi incertae sedis</taxon>
        <taxon>Mucoromycota</taxon>
        <taxon>Glomeromycotina</taxon>
        <taxon>Glomeromycetes</taxon>
        <taxon>Archaeosporales</taxon>
        <taxon>Ambisporaceae</taxon>
        <taxon>Ambispora</taxon>
    </lineage>
</organism>
<evidence type="ECO:0000256" key="6">
    <source>
        <dbReference type="ARBA" id="ARBA00022827"/>
    </source>
</evidence>
<dbReference type="OrthoDB" id="683240at2759"/>
<dbReference type="GO" id="GO:0120538">
    <property type="term" value="F:2-methoxy-6-polyprenolphenol 4-hydroxylase activity"/>
    <property type="evidence" value="ECO:0007669"/>
    <property type="project" value="UniProtKB-EC"/>
</dbReference>
<dbReference type="GO" id="GO:0106364">
    <property type="term" value="F:4-hydroxy-3-all-trans-polyprenylbenzoate oxygenase activity"/>
    <property type="evidence" value="ECO:0007669"/>
    <property type="project" value="UniProtKB-EC"/>
</dbReference>
<dbReference type="Pfam" id="PF01494">
    <property type="entry name" value="FAD_binding_3"/>
    <property type="match status" value="1"/>
</dbReference>
<sequence>MSLPALTLKKQHVFCRFALRTTFRYSGKLSKSLATLSSLNTEFFSAQKQQQERLSPFLNIKEALENVYDVIIVGGGITGLALANALALIDIGNFSRIREWRGDSANEYYSNRVSSITPGSARFLKDIGVWQKLDHTRVKPYQKMVVWDGVSDAQIFFDSENISQALSSLPLFQRLIKKDSIDSNSIAWIIENSNIQHGLLSNLDHFRDKNSGKISIFDNKKVERITCGNDNDFDETKTHEFFDLSEWPIVELDDGQKLKTRLLIGADGINSPVRSFANIETLGWDYNSHAVVATLNIDSTTDNHINNTAWQRFLPTGPIAMLPLHPHVSSMVWSTTPQLAAKIRQIPADQFVELVNGAFRLGIADLNYLYKIIEKSPGSSDYNIGDEVKWRESVNMNSKKSSSPVPPRVVGVQENSRASFPLRMRNAECYVKNRVVLIGDAAHVIHPLAGQGLNQGIADVECLAKVIERGVINGQDIGDLHSIQEYASNRYIKNLMMIGTVDKLHKLFSNDSAPIVWMRSLGLRMIDGLEPVKAEIMKFAMGIER</sequence>
<dbReference type="GO" id="GO:0016712">
    <property type="term" value="F:oxidoreductase activity, acting on paired donors, with incorporation or reduction of molecular oxygen, reduced flavin or flavoprotein as one donor, and incorporation of one atom of oxygen"/>
    <property type="evidence" value="ECO:0007669"/>
    <property type="project" value="UniProtKB-UniRule"/>
</dbReference>
<evidence type="ECO:0000256" key="4">
    <source>
        <dbReference type="ARBA" id="ARBA00022688"/>
    </source>
</evidence>
<dbReference type="PROSITE" id="PS01304">
    <property type="entry name" value="UBIH"/>
    <property type="match status" value="1"/>
</dbReference>
<evidence type="ECO:0000259" key="12">
    <source>
        <dbReference type="Pfam" id="PF01494"/>
    </source>
</evidence>
<evidence type="ECO:0000256" key="9">
    <source>
        <dbReference type="ARBA" id="ARBA00023128"/>
    </source>
</evidence>
<name>A0A9N8YP06_9GLOM</name>